<organism evidence="1 2">
    <name type="scientific">Fusarium redolens</name>
    <dbReference type="NCBI Taxonomy" id="48865"/>
    <lineage>
        <taxon>Eukaryota</taxon>
        <taxon>Fungi</taxon>
        <taxon>Dikarya</taxon>
        <taxon>Ascomycota</taxon>
        <taxon>Pezizomycotina</taxon>
        <taxon>Sordariomycetes</taxon>
        <taxon>Hypocreomycetidae</taxon>
        <taxon>Hypocreales</taxon>
        <taxon>Nectriaceae</taxon>
        <taxon>Fusarium</taxon>
        <taxon>Fusarium redolens species complex</taxon>
    </lineage>
</organism>
<dbReference type="Proteomes" id="UP000720189">
    <property type="component" value="Unassembled WGS sequence"/>
</dbReference>
<sequence>MSSLPFALTNRTFRLATGASREVWFIVMHPKEAEMKRSKRGKTTLLSEHGSCLRRDHAEALPSYIKDLFLDGQLLGEGVEPSWKLNGSQSQTLSYEKWTVFQELFVEG</sequence>
<dbReference type="AlphaFoldDB" id="A0A9P9FYD9"/>
<evidence type="ECO:0000313" key="2">
    <source>
        <dbReference type="Proteomes" id="UP000720189"/>
    </source>
</evidence>
<gene>
    <name evidence="1" type="ORF">BKA55DRAFT_530345</name>
</gene>
<protein>
    <submittedName>
        <fullName evidence="1">Uncharacterized protein</fullName>
    </submittedName>
</protein>
<comment type="caution">
    <text evidence="1">The sequence shown here is derived from an EMBL/GenBank/DDBJ whole genome shotgun (WGS) entry which is preliminary data.</text>
</comment>
<name>A0A9P9FYD9_FUSRE</name>
<keyword evidence="2" id="KW-1185">Reference proteome</keyword>
<proteinExistence type="predicted"/>
<accession>A0A9P9FYD9</accession>
<dbReference type="EMBL" id="JAGMUX010000037">
    <property type="protein sequence ID" value="KAH7205453.1"/>
    <property type="molecule type" value="Genomic_DNA"/>
</dbReference>
<dbReference type="OrthoDB" id="5243188at2759"/>
<dbReference type="RefSeq" id="XP_046041046.1">
    <property type="nucleotide sequence ID" value="XM_046189141.1"/>
</dbReference>
<reference evidence="1" key="1">
    <citation type="journal article" date="2021" name="Nat. Commun.">
        <title>Genetic determinants of endophytism in the Arabidopsis root mycobiome.</title>
        <authorList>
            <person name="Mesny F."/>
            <person name="Miyauchi S."/>
            <person name="Thiergart T."/>
            <person name="Pickel B."/>
            <person name="Atanasova L."/>
            <person name="Karlsson M."/>
            <person name="Huettel B."/>
            <person name="Barry K.W."/>
            <person name="Haridas S."/>
            <person name="Chen C."/>
            <person name="Bauer D."/>
            <person name="Andreopoulos W."/>
            <person name="Pangilinan J."/>
            <person name="LaButti K."/>
            <person name="Riley R."/>
            <person name="Lipzen A."/>
            <person name="Clum A."/>
            <person name="Drula E."/>
            <person name="Henrissat B."/>
            <person name="Kohler A."/>
            <person name="Grigoriev I.V."/>
            <person name="Martin F.M."/>
            <person name="Hacquard S."/>
        </authorList>
    </citation>
    <scope>NUCLEOTIDE SEQUENCE</scope>
    <source>
        <strain evidence="1">MPI-CAGE-AT-0023</strain>
    </source>
</reference>
<dbReference type="GeneID" id="70219095"/>
<evidence type="ECO:0000313" key="1">
    <source>
        <dbReference type="EMBL" id="KAH7205453.1"/>
    </source>
</evidence>